<dbReference type="Gene3D" id="3.30.830.10">
    <property type="entry name" value="Metalloenzyme, LuxS/M16 peptidase-like"/>
    <property type="match status" value="2"/>
</dbReference>
<sequence length="425" mass="47234">MAETAFCVRLPNGIRLVGQPIPWSHTVAVGVWLDVGTKDEADDEAGLAHFVEHMLFKGTHRHTGRQIARLIDALGGNLDAFTEKELTCFHMRLLPEHVRRGLVLVRELLTEPLFRPKDIEVEKGVVLAEIQSAEDTPEDLVSEVFFETLWNGHPLSRPILGTKDSVARFHRAMLLRFLQEHYTPHRTVIAVAGAIEETAIYETVAEVFGDWRRDGGVAPPLPSPTAAPRLRTVSRPTEHFYFTVGVPSVPITDPAYYPIALLDIIVGGGASSRLFLEVRERRGLAYSIASFAAAFKQGGFFAISGSCAPKDAARVFQVTRSELRRLLSDGLRNGEMERAKTQLKLSLVMAQESVTGTMTRLGRQMHYFGHLVPIDEVLRRVEQVTADEVLAVAQTLFLQHRFAAAFVGPVTEQDGERLWSILNGE</sequence>
<feature type="domain" description="Peptidase M16 N-terminal" evidence="3">
    <location>
        <begin position="24"/>
        <end position="163"/>
    </location>
</feature>
<protein>
    <submittedName>
        <fullName evidence="5">Putative zinc protease</fullName>
        <ecNumber evidence="5">3.4.24.-</ecNumber>
    </submittedName>
</protein>
<keyword evidence="5" id="KW-0378">Hydrolase</keyword>
<reference evidence="6" key="1">
    <citation type="submission" date="2017-09" db="EMBL/GenBank/DDBJ databases">
        <title>Metaegenomics of thermophilic ammonia-oxidizing enrichment culture.</title>
        <authorList>
            <person name="Kato S."/>
            <person name="Suzuki K."/>
        </authorList>
    </citation>
    <scope>NUCLEOTIDE SEQUENCE [LARGE SCALE GENOMIC DNA]</scope>
</reference>
<dbReference type="InterPro" id="IPR011765">
    <property type="entry name" value="Pept_M16_N"/>
</dbReference>
<dbReference type="GO" id="GO:0006508">
    <property type="term" value="P:proteolysis"/>
    <property type="evidence" value="ECO:0007669"/>
    <property type="project" value="UniProtKB-KW"/>
</dbReference>
<dbReference type="SUPFAM" id="SSF63411">
    <property type="entry name" value="LuxS/MPP-like metallohydrolase"/>
    <property type="match status" value="2"/>
</dbReference>
<dbReference type="InterPro" id="IPR007863">
    <property type="entry name" value="Peptidase_M16_C"/>
</dbReference>
<comment type="similarity">
    <text evidence="1 2">Belongs to the peptidase M16 family.</text>
</comment>
<dbReference type="PROSITE" id="PS00143">
    <property type="entry name" value="INSULINASE"/>
    <property type="match status" value="1"/>
</dbReference>
<evidence type="ECO:0000259" key="3">
    <source>
        <dbReference type="Pfam" id="PF00675"/>
    </source>
</evidence>
<dbReference type="PANTHER" id="PTHR11851">
    <property type="entry name" value="METALLOPROTEASE"/>
    <property type="match status" value="1"/>
</dbReference>
<evidence type="ECO:0000256" key="1">
    <source>
        <dbReference type="ARBA" id="ARBA00007261"/>
    </source>
</evidence>
<dbReference type="AlphaFoldDB" id="A0A2H5XEQ7"/>
<gene>
    <name evidence="5" type="ORF">HRbin17_02184</name>
</gene>
<dbReference type="GO" id="GO:0046872">
    <property type="term" value="F:metal ion binding"/>
    <property type="evidence" value="ECO:0007669"/>
    <property type="project" value="InterPro"/>
</dbReference>
<feature type="domain" description="Peptidase M16 C-terminal" evidence="4">
    <location>
        <begin position="170"/>
        <end position="343"/>
    </location>
</feature>
<name>A0A2H5XEQ7_9BACT</name>
<proteinExistence type="inferred from homology"/>
<dbReference type="EC" id="3.4.24.-" evidence="5"/>
<dbReference type="Pfam" id="PF00675">
    <property type="entry name" value="Peptidase_M16"/>
    <property type="match status" value="1"/>
</dbReference>
<evidence type="ECO:0000259" key="4">
    <source>
        <dbReference type="Pfam" id="PF05193"/>
    </source>
</evidence>
<dbReference type="InterPro" id="IPR001431">
    <property type="entry name" value="Pept_M16_Zn_BS"/>
</dbReference>
<comment type="caution">
    <text evidence="5">The sequence shown here is derived from an EMBL/GenBank/DDBJ whole genome shotgun (WGS) entry which is preliminary data.</text>
</comment>
<evidence type="ECO:0000256" key="2">
    <source>
        <dbReference type="RuleBase" id="RU004447"/>
    </source>
</evidence>
<dbReference type="InterPro" id="IPR050361">
    <property type="entry name" value="MPP/UQCRC_Complex"/>
</dbReference>
<dbReference type="Proteomes" id="UP000236173">
    <property type="component" value="Unassembled WGS sequence"/>
</dbReference>
<dbReference type="InterPro" id="IPR011249">
    <property type="entry name" value="Metalloenz_LuxS/M16"/>
</dbReference>
<dbReference type="Pfam" id="PF05193">
    <property type="entry name" value="Peptidase_M16_C"/>
    <property type="match status" value="1"/>
</dbReference>
<organism evidence="5 6">
    <name type="scientific">Candidatus Fervidibacter japonicus</name>
    <dbReference type="NCBI Taxonomy" id="2035412"/>
    <lineage>
        <taxon>Bacteria</taxon>
        <taxon>Candidatus Fervidibacterota</taxon>
        <taxon>Candidatus Fervidibacter</taxon>
    </lineage>
</organism>
<keyword evidence="5" id="KW-0645">Protease</keyword>
<dbReference type="EMBL" id="BEHT01000033">
    <property type="protein sequence ID" value="GBC99655.1"/>
    <property type="molecule type" value="Genomic_DNA"/>
</dbReference>
<dbReference type="PANTHER" id="PTHR11851:SF49">
    <property type="entry name" value="MITOCHONDRIAL-PROCESSING PEPTIDASE SUBUNIT ALPHA"/>
    <property type="match status" value="1"/>
</dbReference>
<evidence type="ECO:0000313" key="5">
    <source>
        <dbReference type="EMBL" id="GBC99655.1"/>
    </source>
</evidence>
<evidence type="ECO:0000313" key="6">
    <source>
        <dbReference type="Proteomes" id="UP000236173"/>
    </source>
</evidence>
<accession>A0A2H5XEQ7</accession>
<dbReference type="GO" id="GO:0004222">
    <property type="term" value="F:metalloendopeptidase activity"/>
    <property type="evidence" value="ECO:0007669"/>
    <property type="project" value="InterPro"/>
</dbReference>